<dbReference type="PROSITE" id="PS00028">
    <property type="entry name" value="ZINC_FINGER_C2H2_1"/>
    <property type="match status" value="4"/>
</dbReference>
<evidence type="ECO:0000256" key="6">
    <source>
        <dbReference type="ARBA" id="ARBA00022771"/>
    </source>
</evidence>
<dbReference type="GO" id="GO:0000981">
    <property type="term" value="F:DNA-binding transcription factor activity, RNA polymerase II-specific"/>
    <property type="evidence" value="ECO:0007669"/>
    <property type="project" value="TreeGrafter"/>
</dbReference>
<dbReference type="PROSITE" id="PS50157">
    <property type="entry name" value="ZINC_FINGER_C2H2_2"/>
    <property type="match status" value="4"/>
</dbReference>
<comment type="function">
    <text evidence="1">May be involved in transcriptional regulation.</text>
</comment>
<dbReference type="PANTHER" id="PTHR24381:SF390">
    <property type="entry name" value="ZINC FINGER PROTEIN 37 HOMOLOG"/>
    <property type="match status" value="1"/>
</dbReference>
<dbReference type="GO" id="GO:0000977">
    <property type="term" value="F:RNA polymerase II transcription regulatory region sequence-specific DNA binding"/>
    <property type="evidence" value="ECO:0007669"/>
    <property type="project" value="TreeGrafter"/>
</dbReference>
<feature type="domain" description="C2H2-type" evidence="14">
    <location>
        <begin position="438"/>
        <end position="465"/>
    </location>
</feature>
<evidence type="ECO:0000256" key="4">
    <source>
        <dbReference type="ARBA" id="ARBA00022723"/>
    </source>
</evidence>
<evidence type="ECO:0000256" key="1">
    <source>
        <dbReference type="ARBA" id="ARBA00003767"/>
    </source>
</evidence>
<gene>
    <name evidence="15" type="ORF">CDAR_487451</name>
</gene>
<keyword evidence="4" id="KW-0479">Metal-binding</keyword>
<keyword evidence="6 12" id="KW-0863">Zinc-finger</keyword>
<evidence type="ECO:0000313" key="16">
    <source>
        <dbReference type="Proteomes" id="UP001054837"/>
    </source>
</evidence>
<dbReference type="PANTHER" id="PTHR24381">
    <property type="entry name" value="ZINC FINGER PROTEIN"/>
    <property type="match status" value="1"/>
</dbReference>
<evidence type="ECO:0000256" key="9">
    <source>
        <dbReference type="ARBA" id="ARBA00023125"/>
    </source>
</evidence>
<dbReference type="GO" id="GO:0005634">
    <property type="term" value="C:nucleus"/>
    <property type="evidence" value="ECO:0007669"/>
    <property type="project" value="UniProtKB-SubCell"/>
</dbReference>
<proteinExistence type="inferred from homology"/>
<evidence type="ECO:0000256" key="10">
    <source>
        <dbReference type="ARBA" id="ARBA00023163"/>
    </source>
</evidence>
<sequence>MEITKCEYCKAYVTNFEVHNCVKIGNHHRQTSSTLPQCSSGNLIEDIELITAEEMEYEAWWPSTSQSNYSTQQSFLFDLHQQTDCEETAASEKYFRYGISNHDQNNPAIKIILDFHFPSKPSVEENEYKSVNLQQSFEPSKVLRSQNSQPSDTSNPWHPASIPTSLSEQGILHGFQQTFGQRIALMNRMDHHLKDSSQIEYSGTTPTKQLSYNTRNLSHPTNITQQTEPFSFTTLTCDDQLQNLPFSINSLSSNSEENILSISKSKNPNNITDTISLPSSPRILVENGESRVINLDAMKCRVVERNSKDKQWTEFSYGLTNSGSCTRNSNQTHLQNFGIGIKNTELYTSENSSSVSGSSERQRVCNISTTTRENESNAIHKNYLDTNFSRNVNSSKNLNTPSGNTRNQLYKCSKDHITSLPSNHLTFAERSRNVARSYKCNFCDKTYSTSSNLRRHVRSHTGDKPYQCTECGKSFDDRHRLRDHNNTHTGEKPYSCGDCGKCFGNSGSLTLHIRTHTRKKPYACSKCSKRYSTNFSLKRHMLKHVDEHRRKCDSCGAEFSSEESLEAHQCGKNK</sequence>
<feature type="domain" description="C2H2-type" evidence="14">
    <location>
        <begin position="466"/>
        <end position="493"/>
    </location>
</feature>
<accession>A0AAV4TP64</accession>
<evidence type="ECO:0000256" key="5">
    <source>
        <dbReference type="ARBA" id="ARBA00022737"/>
    </source>
</evidence>
<dbReference type="InterPro" id="IPR013087">
    <property type="entry name" value="Znf_C2H2_type"/>
</dbReference>
<evidence type="ECO:0000256" key="8">
    <source>
        <dbReference type="ARBA" id="ARBA00023015"/>
    </source>
</evidence>
<dbReference type="GO" id="GO:0008270">
    <property type="term" value="F:zinc ion binding"/>
    <property type="evidence" value="ECO:0007669"/>
    <property type="project" value="UniProtKB-KW"/>
</dbReference>
<dbReference type="FunFam" id="3.30.160.60:FF:000966">
    <property type="entry name" value="ZFP90 zinc finger protein"/>
    <property type="match status" value="1"/>
</dbReference>
<comment type="subcellular location">
    <subcellularLocation>
        <location evidence="2">Nucleus</location>
    </subcellularLocation>
</comment>
<dbReference type="FunFam" id="3.30.160.60:FF:000100">
    <property type="entry name" value="Zinc finger 45-like"/>
    <property type="match status" value="1"/>
</dbReference>
<name>A0AAV4TP64_9ARAC</name>
<reference evidence="15 16" key="1">
    <citation type="submission" date="2021-06" db="EMBL/GenBank/DDBJ databases">
        <title>Caerostris darwini draft genome.</title>
        <authorList>
            <person name="Kono N."/>
            <person name="Arakawa K."/>
        </authorList>
    </citation>
    <scope>NUCLEOTIDE SEQUENCE [LARGE SCALE GENOMIC DNA]</scope>
</reference>
<dbReference type="Proteomes" id="UP001054837">
    <property type="component" value="Unassembled WGS sequence"/>
</dbReference>
<feature type="domain" description="C2H2-type" evidence="14">
    <location>
        <begin position="522"/>
        <end position="549"/>
    </location>
</feature>
<keyword evidence="16" id="KW-1185">Reference proteome</keyword>
<dbReference type="AlphaFoldDB" id="A0AAV4TP64"/>
<dbReference type="SUPFAM" id="SSF57667">
    <property type="entry name" value="beta-beta-alpha zinc fingers"/>
    <property type="match status" value="3"/>
</dbReference>
<evidence type="ECO:0000256" key="3">
    <source>
        <dbReference type="ARBA" id="ARBA00006991"/>
    </source>
</evidence>
<dbReference type="Gene3D" id="3.30.160.60">
    <property type="entry name" value="Classic Zinc Finger"/>
    <property type="match status" value="4"/>
</dbReference>
<evidence type="ECO:0000256" key="7">
    <source>
        <dbReference type="ARBA" id="ARBA00022833"/>
    </source>
</evidence>
<protein>
    <recommendedName>
        <fullName evidence="14">C2H2-type domain-containing protein</fullName>
    </recommendedName>
</protein>
<dbReference type="InterPro" id="IPR036236">
    <property type="entry name" value="Znf_C2H2_sf"/>
</dbReference>
<keyword evidence="9" id="KW-0238">DNA-binding</keyword>
<evidence type="ECO:0000256" key="2">
    <source>
        <dbReference type="ARBA" id="ARBA00004123"/>
    </source>
</evidence>
<feature type="domain" description="C2H2-type" evidence="14">
    <location>
        <begin position="494"/>
        <end position="521"/>
    </location>
</feature>
<keyword evidence="5" id="KW-0677">Repeat</keyword>
<comment type="caution">
    <text evidence="15">The sequence shown here is derived from an EMBL/GenBank/DDBJ whole genome shotgun (WGS) entry which is preliminary data.</text>
</comment>
<keyword evidence="7" id="KW-0862">Zinc</keyword>
<dbReference type="SMART" id="SM00355">
    <property type="entry name" value="ZnF_C2H2"/>
    <property type="match status" value="5"/>
</dbReference>
<dbReference type="FunFam" id="3.30.160.60:FF:000226">
    <property type="entry name" value="Zinc finger protein 236 variant"/>
    <property type="match status" value="1"/>
</dbReference>
<comment type="similarity">
    <text evidence="3">Belongs to the krueppel C2H2-type zinc-finger protein family.</text>
</comment>
<keyword evidence="10" id="KW-0804">Transcription</keyword>
<dbReference type="FunFam" id="3.30.160.60:FF:002343">
    <property type="entry name" value="Zinc finger protein 33A"/>
    <property type="match status" value="1"/>
</dbReference>
<dbReference type="Pfam" id="PF13465">
    <property type="entry name" value="zf-H2C2_2"/>
    <property type="match status" value="1"/>
</dbReference>
<dbReference type="EMBL" id="BPLQ01010084">
    <property type="protein sequence ID" value="GIY48255.1"/>
    <property type="molecule type" value="Genomic_DNA"/>
</dbReference>
<evidence type="ECO:0000259" key="14">
    <source>
        <dbReference type="PROSITE" id="PS50157"/>
    </source>
</evidence>
<feature type="region of interest" description="Disordered" evidence="13">
    <location>
        <begin position="139"/>
        <end position="163"/>
    </location>
</feature>
<evidence type="ECO:0000256" key="13">
    <source>
        <dbReference type="SAM" id="MobiDB-lite"/>
    </source>
</evidence>
<keyword evidence="8" id="KW-0805">Transcription regulation</keyword>
<keyword evidence="11" id="KW-0539">Nucleus</keyword>
<evidence type="ECO:0000313" key="15">
    <source>
        <dbReference type="EMBL" id="GIY48255.1"/>
    </source>
</evidence>
<evidence type="ECO:0000256" key="11">
    <source>
        <dbReference type="ARBA" id="ARBA00023242"/>
    </source>
</evidence>
<organism evidence="15 16">
    <name type="scientific">Caerostris darwini</name>
    <dbReference type="NCBI Taxonomy" id="1538125"/>
    <lineage>
        <taxon>Eukaryota</taxon>
        <taxon>Metazoa</taxon>
        <taxon>Ecdysozoa</taxon>
        <taxon>Arthropoda</taxon>
        <taxon>Chelicerata</taxon>
        <taxon>Arachnida</taxon>
        <taxon>Araneae</taxon>
        <taxon>Araneomorphae</taxon>
        <taxon>Entelegynae</taxon>
        <taxon>Araneoidea</taxon>
        <taxon>Araneidae</taxon>
        <taxon>Caerostris</taxon>
    </lineage>
</organism>
<dbReference type="Pfam" id="PF00096">
    <property type="entry name" value="zf-C2H2"/>
    <property type="match status" value="2"/>
</dbReference>
<evidence type="ECO:0000256" key="12">
    <source>
        <dbReference type="PROSITE-ProRule" id="PRU00042"/>
    </source>
</evidence>